<evidence type="ECO:0000256" key="2">
    <source>
        <dbReference type="ARBA" id="ARBA00023136"/>
    </source>
</evidence>
<keyword evidence="2" id="KW-0472">Membrane</keyword>
<accession>A0A956M205</accession>
<reference evidence="4" key="2">
    <citation type="journal article" date="2021" name="Microbiome">
        <title>Successional dynamics and alternative stable states in a saline activated sludge microbial community over 9 years.</title>
        <authorList>
            <person name="Wang Y."/>
            <person name="Ye J."/>
            <person name="Ju F."/>
            <person name="Liu L."/>
            <person name="Boyd J.A."/>
            <person name="Deng Y."/>
            <person name="Parks D.H."/>
            <person name="Jiang X."/>
            <person name="Yin X."/>
            <person name="Woodcroft B.J."/>
            <person name="Tyson G.W."/>
            <person name="Hugenholtz P."/>
            <person name="Polz M.F."/>
            <person name="Zhang T."/>
        </authorList>
    </citation>
    <scope>NUCLEOTIDE SEQUENCE</scope>
    <source>
        <strain evidence="4">HKST-UBA01</strain>
    </source>
</reference>
<organism evidence="4 5">
    <name type="scientific">Eiseniibacteriota bacterium</name>
    <dbReference type="NCBI Taxonomy" id="2212470"/>
    <lineage>
        <taxon>Bacteria</taxon>
        <taxon>Candidatus Eiseniibacteriota</taxon>
    </lineage>
</organism>
<dbReference type="InterPro" id="IPR036942">
    <property type="entry name" value="Beta-barrel_TonB_sf"/>
</dbReference>
<dbReference type="GO" id="GO:0009279">
    <property type="term" value="C:cell outer membrane"/>
    <property type="evidence" value="ECO:0007669"/>
    <property type="project" value="UniProtKB-SubCell"/>
</dbReference>
<evidence type="ECO:0000313" key="4">
    <source>
        <dbReference type="EMBL" id="MCA9729624.1"/>
    </source>
</evidence>
<comment type="subcellular location">
    <subcellularLocation>
        <location evidence="1">Cell outer membrane</location>
    </subcellularLocation>
</comment>
<reference evidence="4" key="1">
    <citation type="submission" date="2020-04" db="EMBL/GenBank/DDBJ databases">
        <authorList>
            <person name="Zhang T."/>
        </authorList>
    </citation>
    <scope>NUCLEOTIDE SEQUENCE</scope>
    <source>
        <strain evidence="4">HKST-UBA01</strain>
    </source>
</reference>
<evidence type="ECO:0000256" key="1">
    <source>
        <dbReference type="ARBA" id="ARBA00004442"/>
    </source>
</evidence>
<name>A0A956M205_UNCEI</name>
<comment type="caution">
    <text evidence="4">The sequence shown here is derived from an EMBL/GenBank/DDBJ whole genome shotgun (WGS) entry which is preliminary data.</text>
</comment>
<dbReference type="EMBL" id="JAGQHR010000772">
    <property type="protein sequence ID" value="MCA9729624.1"/>
    <property type="molecule type" value="Genomic_DNA"/>
</dbReference>
<keyword evidence="3" id="KW-0998">Cell outer membrane</keyword>
<feature type="non-terminal residue" evidence="4">
    <location>
        <position position="1"/>
    </location>
</feature>
<dbReference type="Gene3D" id="2.40.170.20">
    <property type="entry name" value="TonB-dependent receptor, beta-barrel domain"/>
    <property type="match status" value="1"/>
</dbReference>
<evidence type="ECO:0000256" key="3">
    <source>
        <dbReference type="ARBA" id="ARBA00023237"/>
    </source>
</evidence>
<sequence>GAEFEARVGLNRLASALTSWAFSVNWTLVESQAEVEDNVGIEHSKKRPLTSQSPYVVNTGLFYSSASGSTQGSLLFSAFGKRLSDLGLQALPDVYERPFKSLDVALSHKLGGYTLKASVENILGEDQVFKQGGETTFKAAGGRSVGFSISTGS</sequence>
<protein>
    <recommendedName>
        <fullName evidence="6">TonB-dependent receptor</fullName>
    </recommendedName>
</protein>
<evidence type="ECO:0008006" key="6">
    <source>
        <dbReference type="Google" id="ProtNLM"/>
    </source>
</evidence>
<dbReference type="Proteomes" id="UP000697710">
    <property type="component" value="Unassembled WGS sequence"/>
</dbReference>
<proteinExistence type="predicted"/>
<gene>
    <name evidence="4" type="ORF">KC729_18200</name>
</gene>
<dbReference type="AlphaFoldDB" id="A0A956M205"/>
<dbReference type="SUPFAM" id="SSF56935">
    <property type="entry name" value="Porins"/>
    <property type="match status" value="1"/>
</dbReference>
<evidence type="ECO:0000313" key="5">
    <source>
        <dbReference type="Proteomes" id="UP000697710"/>
    </source>
</evidence>